<sequence length="268" mass="27260">MKYTQIIPFLASVGMASAASVNLTVSQDQWVGAQDDGSGGYGSNETVAEAGAGERLSLWMPGPPAAWRYNRRAYFGFDISSVNLADVVSATFTVTTASDVVGSETGRNIYYWVHADALGGDQFDETSLSYNSAITLGLNAGGSYLSGSGPYTPNESGAGTLLQPAGVALAAAGELNTITFSGAALAEMLNDLNGFVTISAYAGAPTGGGYGGAPIADAPVTTGGPGFQSKELTAGTPAMLTLELVPEPSTTALLGLGAIGLILRRNKR</sequence>
<accession>A0AAT9FQV3</accession>
<evidence type="ECO:0000256" key="1">
    <source>
        <dbReference type="SAM" id="SignalP"/>
    </source>
</evidence>
<feature type="chain" id="PRO_5043378154" description="Ice-binding protein C-terminal domain-containing protein" evidence="1">
    <location>
        <begin position="19"/>
        <end position="268"/>
    </location>
</feature>
<reference evidence="3" key="1">
    <citation type="submission" date="2024-07" db="EMBL/GenBank/DDBJ databases">
        <title>Complete genome sequence of Verrucomicrobiaceae bacterium NT6N.</title>
        <authorList>
            <person name="Huang C."/>
            <person name="Takami H."/>
            <person name="Hamasaki K."/>
        </authorList>
    </citation>
    <scope>NUCLEOTIDE SEQUENCE</scope>
    <source>
        <strain evidence="3">NT6N</strain>
    </source>
</reference>
<dbReference type="AlphaFoldDB" id="A0AAT9FQV3"/>
<protein>
    <recommendedName>
        <fullName evidence="2">Ice-binding protein C-terminal domain-containing protein</fullName>
    </recommendedName>
</protein>
<gene>
    <name evidence="3" type="ORF">NT6N_33980</name>
</gene>
<dbReference type="NCBIfam" id="TIGR02595">
    <property type="entry name" value="PEP_CTERM"/>
    <property type="match status" value="1"/>
</dbReference>
<name>A0AAT9FQV3_9BACT</name>
<organism evidence="3">
    <name type="scientific">Oceaniferula spumae</name>
    <dbReference type="NCBI Taxonomy" id="2979115"/>
    <lineage>
        <taxon>Bacteria</taxon>
        <taxon>Pseudomonadati</taxon>
        <taxon>Verrucomicrobiota</taxon>
        <taxon>Verrucomicrobiia</taxon>
        <taxon>Verrucomicrobiales</taxon>
        <taxon>Verrucomicrobiaceae</taxon>
        <taxon>Oceaniferula</taxon>
    </lineage>
</organism>
<dbReference type="EMBL" id="AP026866">
    <property type="protein sequence ID" value="BDS08358.1"/>
    <property type="molecule type" value="Genomic_DNA"/>
</dbReference>
<dbReference type="Pfam" id="PF07589">
    <property type="entry name" value="PEP-CTERM"/>
    <property type="match status" value="1"/>
</dbReference>
<evidence type="ECO:0000313" key="3">
    <source>
        <dbReference type="EMBL" id="BDS08358.1"/>
    </source>
</evidence>
<feature type="signal peptide" evidence="1">
    <location>
        <begin position="1"/>
        <end position="18"/>
    </location>
</feature>
<dbReference type="InterPro" id="IPR013424">
    <property type="entry name" value="Ice-binding_C"/>
</dbReference>
<feature type="domain" description="Ice-binding protein C-terminal" evidence="2">
    <location>
        <begin position="245"/>
        <end position="265"/>
    </location>
</feature>
<evidence type="ECO:0000259" key="2">
    <source>
        <dbReference type="Pfam" id="PF07589"/>
    </source>
</evidence>
<proteinExistence type="predicted"/>
<keyword evidence="1" id="KW-0732">Signal</keyword>
<dbReference type="KEGG" id="osu:NT6N_33980"/>